<comment type="caution">
    <text evidence="2">The sequence shown here is derived from an EMBL/GenBank/DDBJ whole genome shotgun (WGS) entry which is preliminary data.</text>
</comment>
<organism evidence="2 3">
    <name type="scientific">Penicillium capsulatum</name>
    <dbReference type="NCBI Taxonomy" id="69766"/>
    <lineage>
        <taxon>Eukaryota</taxon>
        <taxon>Fungi</taxon>
        <taxon>Dikarya</taxon>
        <taxon>Ascomycota</taxon>
        <taxon>Pezizomycotina</taxon>
        <taxon>Eurotiomycetes</taxon>
        <taxon>Eurotiomycetidae</taxon>
        <taxon>Eurotiales</taxon>
        <taxon>Aspergillaceae</taxon>
        <taxon>Penicillium</taxon>
    </lineage>
</organism>
<feature type="compositionally biased region" description="Polar residues" evidence="1">
    <location>
        <begin position="59"/>
        <end position="73"/>
    </location>
</feature>
<evidence type="ECO:0000256" key="1">
    <source>
        <dbReference type="SAM" id="MobiDB-lite"/>
    </source>
</evidence>
<feature type="region of interest" description="Disordered" evidence="1">
    <location>
        <begin position="180"/>
        <end position="241"/>
    </location>
</feature>
<dbReference type="GO" id="GO:0006310">
    <property type="term" value="P:DNA recombination"/>
    <property type="evidence" value="ECO:0007669"/>
    <property type="project" value="TreeGrafter"/>
</dbReference>
<feature type="compositionally biased region" description="Basic and acidic residues" evidence="1">
    <location>
        <begin position="184"/>
        <end position="202"/>
    </location>
</feature>
<protein>
    <submittedName>
        <fullName evidence="2">Uncharacterized protein</fullName>
    </submittedName>
</protein>
<dbReference type="OrthoDB" id="27934at2759"/>
<evidence type="ECO:0000313" key="2">
    <source>
        <dbReference type="EMBL" id="KAJ5161807.1"/>
    </source>
</evidence>
<dbReference type="PANTHER" id="PTHR28527">
    <property type="entry name" value="MATING-TYPE SWITCHING PROTEIN SWI2-RELATED"/>
    <property type="match status" value="1"/>
</dbReference>
<dbReference type="EMBL" id="JAPQKO010000005">
    <property type="protein sequence ID" value="KAJ5161807.1"/>
    <property type="molecule type" value="Genomic_DNA"/>
</dbReference>
<feature type="compositionally biased region" description="Basic and acidic residues" evidence="1">
    <location>
        <begin position="44"/>
        <end position="53"/>
    </location>
</feature>
<reference evidence="2" key="2">
    <citation type="journal article" date="2023" name="IMA Fungus">
        <title>Comparative genomic study of the Penicillium genus elucidates a diverse pangenome and 15 lateral gene transfer events.</title>
        <authorList>
            <person name="Petersen C."/>
            <person name="Sorensen T."/>
            <person name="Nielsen M.R."/>
            <person name="Sondergaard T.E."/>
            <person name="Sorensen J.L."/>
            <person name="Fitzpatrick D.A."/>
            <person name="Frisvad J.C."/>
            <person name="Nielsen K.L."/>
        </authorList>
    </citation>
    <scope>NUCLEOTIDE SEQUENCE</scope>
    <source>
        <strain evidence="2">IBT 21917</strain>
    </source>
</reference>
<reference evidence="2" key="1">
    <citation type="submission" date="2022-11" db="EMBL/GenBank/DDBJ databases">
        <authorList>
            <person name="Petersen C."/>
        </authorList>
    </citation>
    <scope>NUCLEOTIDE SEQUENCE</scope>
    <source>
        <strain evidence="2">IBT 21917</strain>
    </source>
</reference>
<dbReference type="AlphaFoldDB" id="A0A9W9LKJ3"/>
<dbReference type="Gene3D" id="6.10.140.1020">
    <property type="match status" value="1"/>
</dbReference>
<keyword evidence="3" id="KW-1185">Reference proteome</keyword>
<evidence type="ECO:0000313" key="3">
    <source>
        <dbReference type="Proteomes" id="UP001146351"/>
    </source>
</evidence>
<dbReference type="PANTHER" id="PTHR28527:SF1">
    <property type="entry name" value="SWI5-DEPENDENT RECOMBINATION DNA REPAIR PROTEIN 1"/>
    <property type="match status" value="1"/>
</dbReference>
<sequence length="241" mass="26677">MDPEKDPKRRRIDAAAALSRPFKSPLRRNPPDGSSPDTLPMSEKPTDAGKPDCTKPTAEPSNPNDNGPASSLDYTVAIHLHCGPAAPPGPVSQPSAAPAVDTEMVNLQRQRRELDSRADNLRFEHHAVSQARSIQAKDKSTELQGLIRKWRQAAQKAAEEVFETSRARIDQQGGFQAFKQKTQKTRETLEEERSRHRSRNLEPEQIEELEREEAGNGLGQTKTMEDDSDVGAPKTCLGLKI</sequence>
<accession>A0A9W9LKJ3</accession>
<gene>
    <name evidence="2" type="ORF">N7492_007199</name>
</gene>
<name>A0A9W9LKJ3_9EURO</name>
<proteinExistence type="predicted"/>
<dbReference type="Proteomes" id="UP001146351">
    <property type="component" value="Unassembled WGS sequence"/>
</dbReference>
<feature type="region of interest" description="Disordered" evidence="1">
    <location>
        <begin position="1"/>
        <end position="101"/>
    </location>
</feature>